<gene>
    <name evidence="3" type="ORF">ADICEAN_02820</name>
</gene>
<accession>M7N017</accession>
<dbReference type="Proteomes" id="UP000011910">
    <property type="component" value="Unassembled WGS sequence"/>
</dbReference>
<sequence length="82" mass="9525">MGFSQLGKNSFEHNRSLRNRRTSVQDHPYFGKGQRKGEPNPYGEELKAWQAQKSARAARLRKQIFVCILLAMLGFVLLTLFW</sequence>
<dbReference type="RefSeq" id="WP_009196208.1">
    <property type="nucleotide sequence ID" value="NZ_AODQ01000076.1"/>
</dbReference>
<reference evidence="3 4" key="1">
    <citation type="journal article" date="2013" name="Genome Announc.">
        <title>Draft Genome Sequence of Cesiribacter andamanensis Strain AMV16T, Isolated from a Soil Sample from a Mud Volcano in the Andaman Islands, India.</title>
        <authorList>
            <person name="Shivaji S."/>
            <person name="Ara S."/>
            <person name="Begum Z."/>
            <person name="Srinivas T.N."/>
            <person name="Singh A."/>
            <person name="Kumar Pinnaka A."/>
        </authorList>
    </citation>
    <scope>NUCLEOTIDE SEQUENCE [LARGE SCALE GENOMIC DNA]</scope>
    <source>
        <strain evidence="3 4">AMV16</strain>
    </source>
</reference>
<feature type="region of interest" description="Disordered" evidence="1">
    <location>
        <begin position="1"/>
        <end position="44"/>
    </location>
</feature>
<evidence type="ECO:0000256" key="1">
    <source>
        <dbReference type="SAM" id="MobiDB-lite"/>
    </source>
</evidence>
<dbReference type="EMBL" id="AODQ01000076">
    <property type="protein sequence ID" value="EMR02033.1"/>
    <property type="molecule type" value="Genomic_DNA"/>
</dbReference>
<comment type="caution">
    <text evidence="3">The sequence shown here is derived from an EMBL/GenBank/DDBJ whole genome shotgun (WGS) entry which is preliminary data.</text>
</comment>
<feature type="transmembrane region" description="Helical" evidence="2">
    <location>
        <begin position="63"/>
        <end position="81"/>
    </location>
</feature>
<evidence type="ECO:0000256" key="2">
    <source>
        <dbReference type="SAM" id="Phobius"/>
    </source>
</evidence>
<keyword evidence="2" id="KW-0472">Membrane</keyword>
<organism evidence="3 4">
    <name type="scientific">Cesiribacter andamanensis AMV16</name>
    <dbReference type="NCBI Taxonomy" id="1279009"/>
    <lineage>
        <taxon>Bacteria</taxon>
        <taxon>Pseudomonadati</taxon>
        <taxon>Bacteroidota</taxon>
        <taxon>Cytophagia</taxon>
        <taxon>Cytophagales</taxon>
        <taxon>Cesiribacteraceae</taxon>
        <taxon>Cesiribacter</taxon>
    </lineage>
</organism>
<keyword evidence="2" id="KW-1133">Transmembrane helix</keyword>
<dbReference type="AlphaFoldDB" id="M7N017"/>
<keyword evidence="4" id="KW-1185">Reference proteome</keyword>
<name>M7N017_9BACT</name>
<proteinExistence type="predicted"/>
<dbReference type="STRING" id="1279009.ADICEAN_02820"/>
<keyword evidence="2" id="KW-0812">Transmembrane</keyword>
<evidence type="ECO:0000313" key="4">
    <source>
        <dbReference type="Proteomes" id="UP000011910"/>
    </source>
</evidence>
<evidence type="ECO:0000313" key="3">
    <source>
        <dbReference type="EMBL" id="EMR02033.1"/>
    </source>
</evidence>
<protein>
    <submittedName>
        <fullName evidence="3">Uncharacterized protein</fullName>
    </submittedName>
</protein>